<dbReference type="OrthoDB" id="2193432at2759"/>
<feature type="compositionally biased region" description="Low complexity" evidence="6">
    <location>
        <begin position="326"/>
        <end position="344"/>
    </location>
</feature>
<dbReference type="Pfam" id="PF03847">
    <property type="entry name" value="TFIID_20kDa"/>
    <property type="match status" value="1"/>
</dbReference>
<feature type="domain" description="Transcription initiation factor TFIID subunit 12" evidence="7">
    <location>
        <begin position="503"/>
        <end position="573"/>
    </location>
</feature>
<evidence type="ECO:0000259" key="7">
    <source>
        <dbReference type="Pfam" id="PF03847"/>
    </source>
</evidence>
<comment type="similarity">
    <text evidence="2">Belongs to the TAF12 family.</text>
</comment>
<feature type="compositionally biased region" description="Polar residues" evidence="6">
    <location>
        <begin position="466"/>
        <end position="478"/>
    </location>
</feature>
<name>A0A2G5EFR8_AQUCA</name>
<reference evidence="8 9" key="1">
    <citation type="submission" date="2017-09" db="EMBL/GenBank/DDBJ databases">
        <title>WGS assembly of Aquilegia coerulea Goldsmith.</title>
        <authorList>
            <person name="Hodges S."/>
            <person name="Kramer E."/>
            <person name="Nordborg M."/>
            <person name="Tomkins J."/>
            <person name="Borevitz J."/>
            <person name="Derieg N."/>
            <person name="Yan J."/>
            <person name="Mihaltcheva S."/>
            <person name="Hayes R.D."/>
            <person name="Rokhsar D."/>
        </authorList>
    </citation>
    <scope>NUCLEOTIDE SEQUENCE [LARGE SCALE GENOMIC DNA]</scope>
    <source>
        <strain evidence="9">cv. Goldsmith</strain>
    </source>
</reference>
<dbReference type="CDD" id="cd07981">
    <property type="entry name" value="HFD_TAF12"/>
    <property type="match status" value="1"/>
</dbReference>
<evidence type="ECO:0000256" key="1">
    <source>
        <dbReference type="ARBA" id="ARBA00004123"/>
    </source>
</evidence>
<dbReference type="FunCoup" id="A0A2G5EFR8">
    <property type="interactions" value="207"/>
</dbReference>
<keyword evidence="3" id="KW-0805">Transcription regulation</keyword>
<evidence type="ECO:0000256" key="5">
    <source>
        <dbReference type="ARBA" id="ARBA00023242"/>
    </source>
</evidence>
<dbReference type="STRING" id="218851.A0A2G5EFR8"/>
<keyword evidence="4" id="KW-0804">Transcription</keyword>
<dbReference type="GO" id="GO:0003677">
    <property type="term" value="F:DNA binding"/>
    <property type="evidence" value="ECO:0007669"/>
    <property type="project" value="TreeGrafter"/>
</dbReference>
<dbReference type="PANTHER" id="PTHR12264">
    <property type="entry name" value="TRANSCRIPTION INITIATION FACTOR TFIID SUBUNIT 12"/>
    <property type="match status" value="1"/>
</dbReference>
<dbReference type="PANTHER" id="PTHR12264:SF26">
    <property type="entry name" value="TRANSCRIPTION INITIATION FACTOR TFIID SUBUNIT 12B"/>
    <property type="match status" value="1"/>
</dbReference>
<dbReference type="AlphaFoldDB" id="A0A2G5EFR8"/>
<feature type="region of interest" description="Disordered" evidence="6">
    <location>
        <begin position="286"/>
        <end position="305"/>
    </location>
</feature>
<feature type="compositionally biased region" description="Polar residues" evidence="6">
    <location>
        <begin position="51"/>
        <end position="68"/>
    </location>
</feature>
<dbReference type="GO" id="GO:0005669">
    <property type="term" value="C:transcription factor TFIID complex"/>
    <property type="evidence" value="ECO:0007669"/>
    <property type="project" value="InterPro"/>
</dbReference>
<dbReference type="Gene3D" id="1.10.20.10">
    <property type="entry name" value="Histone, subunit A"/>
    <property type="match status" value="1"/>
</dbReference>
<protein>
    <recommendedName>
        <fullName evidence="7">Transcription initiation factor TFIID subunit 12 domain-containing protein</fullName>
    </recommendedName>
</protein>
<feature type="compositionally biased region" description="Low complexity" evidence="6">
    <location>
        <begin position="20"/>
        <end position="36"/>
    </location>
</feature>
<dbReference type="GO" id="GO:0017025">
    <property type="term" value="F:TBP-class protein binding"/>
    <property type="evidence" value="ECO:0007669"/>
    <property type="project" value="TreeGrafter"/>
</dbReference>
<dbReference type="FunFam" id="1.10.20.10:FF:000011">
    <property type="entry name" value="Transcription initiation factor TFIID subunit 12"/>
    <property type="match status" value="1"/>
</dbReference>
<feature type="compositionally biased region" description="Low complexity" evidence="6">
    <location>
        <begin position="479"/>
        <end position="498"/>
    </location>
</feature>
<evidence type="ECO:0000256" key="6">
    <source>
        <dbReference type="SAM" id="MobiDB-lite"/>
    </source>
</evidence>
<evidence type="ECO:0000313" key="8">
    <source>
        <dbReference type="EMBL" id="PIA54614.1"/>
    </source>
</evidence>
<dbReference type="GO" id="GO:0051123">
    <property type="term" value="P:RNA polymerase II preinitiation complex assembly"/>
    <property type="evidence" value="ECO:0007669"/>
    <property type="project" value="TreeGrafter"/>
</dbReference>
<dbReference type="InParanoid" id="A0A2G5EFR8"/>
<evidence type="ECO:0000256" key="4">
    <source>
        <dbReference type="ARBA" id="ARBA00023163"/>
    </source>
</evidence>
<organism evidence="8 9">
    <name type="scientific">Aquilegia coerulea</name>
    <name type="common">Rocky mountain columbine</name>
    <dbReference type="NCBI Taxonomy" id="218851"/>
    <lineage>
        <taxon>Eukaryota</taxon>
        <taxon>Viridiplantae</taxon>
        <taxon>Streptophyta</taxon>
        <taxon>Embryophyta</taxon>
        <taxon>Tracheophyta</taxon>
        <taxon>Spermatophyta</taxon>
        <taxon>Magnoliopsida</taxon>
        <taxon>Ranunculales</taxon>
        <taxon>Ranunculaceae</taxon>
        <taxon>Thalictroideae</taxon>
        <taxon>Aquilegia</taxon>
    </lineage>
</organism>
<keyword evidence="5" id="KW-0539">Nucleus</keyword>
<accession>A0A2G5EFR8</accession>
<evidence type="ECO:0000256" key="2">
    <source>
        <dbReference type="ARBA" id="ARBA00007530"/>
    </source>
</evidence>
<dbReference type="EMBL" id="KZ305026">
    <property type="protein sequence ID" value="PIA54614.1"/>
    <property type="molecule type" value="Genomic_DNA"/>
</dbReference>
<feature type="region of interest" description="Disordered" evidence="6">
    <location>
        <begin position="323"/>
        <end position="363"/>
    </location>
</feature>
<dbReference type="SUPFAM" id="SSF47113">
    <property type="entry name" value="Histone-fold"/>
    <property type="match status" value="1"/>
</dbReference>
<comment type="subcellular location">
    <subcellularLocation>
        <location evidence="1">Nucleus</location>
    </subcellularLocation>
</comment>
<proteinExistence type="inferred from homology"/>
<feature type="compositionally biased region" description="Low complexity" evidence="6">
    <location>
        <begin position="404"/>
        <end position="458"/>
    </location>
</feature>
<dbReference type="GO" id="GO:0046982">
    <property type="term" value="F:protein heterodimerization activity"/>
    <property type="evidence" value="ECO:0007669"/>
    <property type="project" value="InterPro"/>
</dbReference>
<feature type="compositionally biased region" description="Polar residues" evidence="6">
    <location>
        <begin position="1"/>
        <end position="18"/>
    </location>
</feature>
<dbReference type="InterPro" id="IPR009072">
    <property type="entry name" value="Histone-fold"/>
</dbReference>
<dbReference type="InterPro" id="IPR003228">
    <property type="entry name" value="TFIID_TAF12_dom"/>
</dbReference>
<feature type="region of interest" description="Disordered" evidence="6">
    <location>
        <begin position="51"/>
        <end position="73"/>
    </location>
</feature>
<evidence type="ECO:0000256" key="3">
    <source>
        <dbReference type="ARBA" id="ARBA00023015"/>
    </source>
</evidence>
<sequence length="662" mass="73253">MAENLISSPIHNSSSNALESIPSSNQSNPNILSPSNISAASLSMDIPQISSPQLPLAQNTPSSSNGGVQTSLTQLQQQQQQQQNLISQQQQQQQQNLISQQSQQQLQLQQQQQQNLISQKNFQLQQNLQRSPSISRLNQMQQQQQQQQFGVTSGAMLQQAGIYGQMSFGGSQQQQQMTVGGLQRSALMGQGGQVGGGHLAGMLQGQNTQFNLQSQLLPQTRQKTSLVQGNQYLPGNNPAQTLQGMQAIGMMGPLGLNSQLRTNGSLSYAQQQQQRINEGQIRQQQLAQQNSLTSPQKLQAQGLSRSSSLASLNTQLSGLAQNAQPTMTQNSLSQQQQQWLKQMQPAISGTGSPYHIQQQQHRQQQQAFLQQQLASSPQLQQKSISLNPQHMSQLVLQQQQQQSSLQQQQQQHPSLQQQQQQHPSLQQQHQLQQQQQQLQQTQQLQQPQQHPSLQQQQSPRMPGSAIQKSFSLTGSQPDTPASGTTTPGGSSSHGTEGSNQYLGKRKIQDLVSQVDAQGKLEPEVEDLLLEIADDFIDSVTTFACNLAKHRKSSTLETKDVLLHLGNCFAERNWHLNIPGFTSEEQKNFRKPLSTDLHKKRLEMIRALMDASHSDINTDNTKDTVRQGFSNPIGVNHPIRPLSSEHLVSQSAGSSMLQQVPRF</sequence>
<dbReference type="GO" id="GO:0000124">
    <property type="term" value="C:SAGA complex"/>
    <property type="evidence" value="ECO:0007669"/>
    <property type="project" value="InterPro"/>
</dbReference>
<feature type="region of interest" description="Disordered" evidence="6">
    <location>
        <begin position="1"/>
        <end position="36"/>
    </location>
</feature>
<dbReference type="InterPro" id="IPR037794">
    <property type="entry name" value="TAF12"/>
</dbReference>
<gene>
    <name evidence="8" type="ORF">AQUCO_00900880v1</name>
</gene>
<dbReference type="Proteomes" id="UP000230069">
    <property type="component" value="Unassembled WGS sequence"/>
</dbReference>
<keyword evidence="9" id="KW-1185">Reference proteome</keyword>
<feature type="region of interest" description="Disordered" evidence="6">
    <location>
        <begin position="404"/>
        <end position="502"/>
    </location>
</feature>
<evidence type="ECO:0000313" key="9">
    <source>
        <dbReference type="Proteomes" id="UP000230069"/>
    </source>
</evidence>